<comment type="caution">
    <text evidence="1">The sequence shown here is derived from an EMBL/GenBank/DDBJ whole genome shotgun (WGS) entry which is preliminary data.</text>
</comment>
<dbReference type="EMBL" id="PCHJ01000003">
    <property type="protein sequence ID" value="PKV10461.1"/>
    <property type="molecule type" value="Genomic_DNA"/>
</dbReference>
<evidence type="ECO:0000313" key="2">
    <source>
        <dbReference type="Proteomes" id="UP000233731"/>
    </source>
</evidence>
<proteinExistence type="predicted"/>
<accession>A0A2N3RD87</accession>
<reference evidence="1 2" key="1">
    <citation type="submission" date="2017-10" db="EMBL/GenBank/DDBJ databases">
        <title>Bifidobacterium genomics.</title>
        <authorList>
            <person name="Lugli G.A."/>
            <person name="Milani C."/>
            <person name="Mancabelli L."/>
        </authorList>
    </citation>
    <scope>NUCLEOTIDE SEQUENCE [LARGE SCALE GENOMIC DNA]</scope>
    <source>
        <strain evidence="1 2">1460B</strain>
    </source>
</reference>
<protein>
    <recommendedName>
        <fullName evidence="3">Toxin-antitoxin system, toxin component</fullName>
    </recommendedName>
</protein>
<sequence length="93" mass="10532">MRSCTLAKIDESARKDGLKDWEIRYAVRHPFGFQKTLGNPGETTVAFVGPGHEGGSPHNVIEVIIVASREDDLLHAFHAMPITDRWMHLMHRK</sequence>
<organism evidence="1 2">
    <name type="scientific">Bifidobacterium asteroides</name>
    <dbReference type="NCBI Taxonomy" id="1684"/>
    <lineage>
        <taxon>Bacteria</taxon>
        <taxon>Bacillati</taxon>
        <taxon>Actinomycetota</taxon>
        <taxon>Actinomycetes</taxon>
        <taxon>Bifidobacteriales</taxon>
        <taxon>Bifidobacteriaceae</taxon>
        <taxon>Bifidobacterium</taxon>
    </lineage>
</organism>
<evidence type="ECO:0000313" key="1">
    <source>
        <dbReference type="EMBL" id="PKV10461.1"/>
    </source>
</evidence>
<evidence type="ECO:0008006" key="3">
    <source>
        <dbReference type="Google" id="ProtNLM"/>
    </source>
</evidence>
<gene>
    <name evidence="1" type="ORF">CQR44_0108</name>
</gene>
<dbReference type="Proteomes" id="UP000233731">
    <property type="component" value="Unassembled WGS sequence"/>
</dbReference>
<name>A0A2N3RD87_9BIFI</name>
<dbReference type="AlphaFoldDB" id="A0A2N3RD87"/>